<dbReference type="Pfam" id="PF00497">
    <property type="entry name" value="SBP_bac_3"/>
    <property type="match status" value="1"/>
</dbReference>
<dbReference type="PANTHER" id="PTHR35936">
    <property type="entry name" value="MEMBRANE-BOUND LYTIC MUREIN TRANSGLYCOSYLASE F"/>
    <property type="match status" value="1"/>
</dbReference>
<evidence type="ECO:0000256" key="1">
    <source>
        <dbReference type="ARBA" id="ARBA00022729"/>
    </source>
</evidence>
<dbReference type="SUPFAM" id="SSF53850">
    <property type="entry name" value="Periplasmic binding protein-like II"/>
    <property type="match status" value="1"/>
</dbReference>
<organism evidence="4 5">
    <name type="scientific">Marinimicrococcus flavescens</name>
    <dbReference type="NCBI Taxonomy" id="3031815"/>
    <lineage>
        <taxon>Bacteria</taxon>
        <taxon>Pseudomonadati</taxon>
        <taxon>Pseudomonadota</taxon>
        <taxon>Alphaproteobacteria</taxon>
        <taxon>Geminicoccales</taxon>
        <taxon>Geminicoccaceae</taxon>
        <taxon>Marinimicrococcus</taxon>
    </lineage>
</organism>
<evidence type="ECO:0000256" key="2">
    <source>
        <dbReference type="SAM" id="SignalP"/>
    </source>
</evidence>
<dbReference type="SUPFAM" id="SSF52821">
    <property type="entry name" value="Rhodanese/Cell cycle control phosphatase"/>
    <property type="match status" value="1"/>
</dbReference>
<sequence>MRLRRRVPALLLALAFWLPATGAGAAAPDEAPLGETVDRTTLRVCSDPAYLPFSNDQGQGFENRIAALLADQFELPLAYVWYPQTVGLVRNTLRARLCDLIMGVVTADELVQNSNPYYRSTYVLLHREGEEDRFGDLASPLARLARIGVVAGTPPADLLVRLGLTANQHPYQLMTDTRVAQPGPQMVEDLAEGRIDMALLWGPIAGYWAMRQEVPLRMVPLESDRRAGLRFDFRVSLGIRHGEPAWKHRLNDALRELGPQIDTILDEFGVPRLDNRGRLQGPWAEAALPSATVPEPDGYRMEAYRGPVPATLRGATVLDTSGLRRLIAEQQPLLVDVLPKPRRPPQRDPGQLWVEPVRQHLPGSVWLPNTGYGELSREFAGYFRRELERLTDGDRTKPLVFYCDPQCWMSWNAARRAIEELGYRNVYWYPEGAVGWRSAGLPLAEAHEVPMPEFLAKP</sequence>
<dbReference type="NCBIfam" id="TIGR03865">
    <property type="entry name" value="PQQ_CXXCW"/>
    <property type="match status" value="1"/>
</dbReference>
<dbReference type="Proteomes" id="UP001301140">
    <property type="component" value="Unassembled WGS sequence"/>
</dbReference>
<dbReference type="InterPro" id="IPR036873">
    <property type="entry name" value="Rhodanese-like_dom_sf"/>
</dbReference>
<dbReference type="Gene3D" id="3.40.250.10">
    <property type="entry name" value="Rhodanese-like domain"/>
    <property type="match status" value="1"/>
</dbReference>
<evidence type="ECO:0000313" key="5">
    <source>
        <dbReference type="Proteomes" id="UP001301140"/>
    </source>
</evidence>
<dbReference type="InterPro" id="IPR022448">
    <property type="entry name" value="Quinoprotein_dehydrogenase"/>
</dbReference>
<protein>
    <submittedName>
        <fullName evidence="4">Quinoprotein dehydrogenase-associated putative ABC transporter substrate-binding protein</fullName>
    </submittedName>
</protein>
<dbReference type="NCBIfam" id="TIGR03871">
    <property type="entry name" value="ABC_peri_MoxJ_2"/>
    <property type="match status" value="1"/>
</dbReference>
<dbReference type="RefSeq" id="WP_327787867.1">
    <property type="nucleotide sequence ID" value="NZ_JARGEQ010000024.1"/>
</dbReference>
<dbReference type="PANTHER" id="PTHR35936:SF17">
    <property type="entry name" value="ARGININE-BINDING EXTRACELLULAR PROTEIN ARTP"/>
    <property type="match status" value="1"/>
</dbReference>
<dbReference type="EMBL" id="JARGEQ010000024">
    <property type="protein sequence ID" value="MDF1585449.1"/>
    <property type="molecule type" value="Genomic_DNA"/>
</dbReference>
<feature type="domain" description="Rhodanese" evidence="3">
    <location>
        <begin position="360"/>
        <end position="445"/>
    </location>
</feature>
<accession>A0AAP3XPM1</accession>
<dbReference type="InterPro" id="IPR001638">
    <property type="entry name" value="Solute-binding_3/MltF_N"/>
</dbReference>
<name>A0AAP3XPM1_9PROT</name>
<evidence type="ECO:0000313" key="4">
    <source>
        <dbReference type="EMBL" id="MDF1585449.1"/>
    </source>
</evidence>
<gene>
    <name evidence="4" type="ORF">PZ740_03505</name>
</gene>
<comment type="caution">
    <text evidence="4">The sequence shown here is derived from an EMBL/GenBank/DDBJ whole genome shotgun (WGS) entry which is preliminary data.</text>
</comment>
<dbReference type="AlphaFoldDB" id="A0AAP3XPM1"/>
<dbReference type="InterPro" id="IPR001763">
    <property type="entry name" value="Rhodanese-like_dom"/>
</dbReference>
<feature type="signal peptide" evidence="2">
    <location>
        <begin position="1"/>
        <end position="25"/>
    </location>
</feature>
<dbReference type="PROSITE" id="PS50206">
    <property type="entry name" value="RHODANESE_3"/>
    <property type="match status" value="1"/>
</dbReference>
<feature type="chain" id="PRO_5042910434" evidence="2">
    <location>
        <begin position="26"/>
        <end position="458"/>
    </location>
</feature>
<dbReference type="CDD" id="cd00158">
    <property type="entry name" value="RHOD"/>
    <property type="match status" value="1"/>
</dbReference>
<dbReference type="InterPro" id="IPR022376">
    <property type="entry name" value="PQQ_CXXCW"/>
</dbReference>
<dbReference type="Pfam" id="PF00581">
    <property type="entry name" value="Rhodanese"/>
    <property type="match status" value="1"/>
</dbReference>
<dbReference type="SMART" id="SM00062">
    <property type="entry name" value="PBPb"/>
    <property type="match status" value="1"/>
</dbReference>
<keyword evidence="5" id="KW-1185">Reference proteome</keyword>
<evidence type="ECO:0000259" key="3">
    <source>
        <dbReference type="PROSITE" id="PS50206"/>
    </source>
</evidence>
<keyword evidence="1 2" id="KW-0732">Signal</keyword>
<proteinExistence type="predicted"/>
<dbReference type="Gene3D" id="3.40.190.10">
    <property type="entry name" value="Periplasmic binding protein-like II"/>
    <property type="match status" value="2"/>
</dbReference>
<reference evidence="4 5" key="1">
    <citation type="submission" date="2023-03" db="EMBL/GenBank/DDBJ databases">
        <title>YIM 152171 draft genome.</title>
        <authorList>
            <person name="Yang Z."/>
        </authorList>
    </citation>
    <scope>NUCLEOTIDE SEQUENCE [LARGE SCALE GENOMIC DNA]</scope>
    <source>
        <strain evidence="4 5">YIM 152171</strain>
    </source>
</reference>